<reference evidence="1 2" key="1">
    <citation type="journal article" date="2009" name="Nat. Genet.">
        <title>The genome of the cucumber, Cucumis sativus L.</title>
        <authorList>
            <person name="Huang S."/>
            <person name="Li R."/>
            <person name="Zhang Z."/>
            <person name="Li L."/>
            <person name="Gu X."/>
            <person name="Fan W."/>
            <person name="Lucas W.J."/>
            <person name="Wang X."/>
            <person name="Xie B."/>
            <person name="Ni P."/>
            <person name="Ren Y."/>
            <person name="Zhu H."/>
            <person name="Li J."/>
            <person name="Lin K."/>
            <person name="Jin W."/>
            <person name="Fei Z."/>
            <person name="Li G."/>
            <person name="Staub J."/>
            <person name="Kilian A."/>
            <person name="van der Vossen E.A."/>
            <person name="Wu Y."/>
            <person name="Guo J."/>
            <person name="He J."/>
            <person name="Jia Z."/>
            <person name="Ren Y."/>
            <person name="Tian G."/>
            <person name="Lu Y."/>
            <person name="Ruan J."/>
            <person name="Qian W."/>
            <person name="Wang M."/>
            <person name="Huang Q."/>
            <person name="Li B."/>
            <person name="Xuan Z."/>
            <person name="Cao J."/>
            <person name="Asan"/>
            <person name="Wu Z."/>
            <person name="Zhang J."/>
            <person name="Cai Q."/>
            <person name="Bai Y."/>
            <person name="Zhao B."/>
            <person name="Han Y."/>
            <person name="Li Y."/>
            <person name="Li X."/>
            <person name="Wang S."/>
            <person name="Shi Q."/>
            <person name="Liu S."/>
            <person name="Cho W.K."/>
            <person name="Kim J.Y."/>
            <person name="Xu Y."/>
            <person name="Heller-Uszynska K."/>
            <person name="Miao H."/>
            <person name="Cheng Z."/>
            <person name="Zhang S."/>
            <person name="Wu J."/>
            <person name="Yang Y."/>
            <person name="Kang H."/>
            <person name="Li M."/>
            <person name="Liang H."/>
            <person name="Ren X."/>
            <person name="Shi Z."/>
            <person name="Wen M."/>
            <person name="Jian M."/>
            <person name="Yang H."/>
            <person name="Zhang G."/>
            <person name="Yang Z."/>
            <person name="Chen R."/>
            <person name="Liu S."/>
            <person name="Li J."/>
            <person name="Ma L."/>
            <person name="Liu H."/>
            <person name="Zhou Y."/>
            <person name="Zhao J."/>
            <person name="Fang X."/>
            <person name="Li G."/>
            <person name="Fang L."/>
            <person name="Li Y."/>
            <person name="Liu D."/>
            <person name="Zheng H."/>
            <person name="Zhang Y."/>
            <person name="Qin N."/>
            <person name="Li Z."/>
            <person name="Yang G."/>
            <person name="Yang S."/>
            <person name="Bolund L."/>
            <person name="Kristiansen K."/>
            <person name="Zheng H."/>
            <person name="Li S."/>
            <person name="Zhang X."/>
            <person name="Yang H."/>
            <person name="Wang J."/>
            <person name="Sun R."/>
            <person name="Zhang B."/>
            <person name="Jiang S."/>
            <person name="Wang J."/>
            <person name="Du Y."/>
            <person name="Li S."/>
        </authorList>
    </citation>
    <scope>NUCLEOTIDE SEQUENCE [LARGE SCALE GENOMIC DNA]</scope>
    <source>
        <strain evidence="2">cv. 9930</strain>
    </source>
</reference>
<protein>
    <submittedName>
        <fullName evidence="1">Uncharacterized protein</fullName>
    </submittedName>
</protein>
<dbReference type="AlphaFoldDB" id="A0A0A0KPU4"/>
<dbReference type="Proteomes" id="UP000029981">
    <property type="component" value="Chromosome 5"/>
</dbReference>
<dbReference type="Gramene" id="KGN50899">
    <property type="protein sequence ID" value="KGN50899"/>
    <property type="gene ID" value="Csa_5G318400"/>
</dbReference>
<name>A0A0A0KPU4_CUCSA</name>
<keyword evidence="2" id="KW-1185">Reference proteome</keyword>
<evidence type="ECO:0000313" key="1">
    <source>
        <dbReference type="EMBL" id="KGN50899.1"/>
    </source>
</evidence>
<reference evidence="1 2" key="3">
    <citation type="journal article" date="2010" name="BMC Genomics">
        <title>Transcriptome sequencing and comparative analysis of cucumber flowers with different sex types.</title>
        <authorList>
            <person name="Guo S."/>
            <person name="Zheng Y."/>
            <person name="Joung J.G."/>
            <person name="Liu S."/>
            <person name="Zhang Z."/>
            <person name="Crasta O.R."/>
            <person name="Sobral B.W."/>
            <person name="Xu Y."/>
            <person name="Huang S."/>
            <person name="Fei Z."/>
        </authorList>
    </citation>
    <scope>NUCLEOTIDE SEQUENCE [LARGE SCALE GENOMIC DNA]</scope>
    <source>
        <strain evidence="2">cv. 9930</strain>
    </source>
</reference>
<reference evidence="1 2" key="2">
    <citation type="journal article" date="2009" name="PLoS ONE">
        <title>An integrated genetic and cytogenetic map of the cucumber genome.</title>
        <authorList>
            <person name="Ren Y."/>
            <person name="Zhang Z."/>
            <person name="Liu J."/>
            <person name="Staub J.E."/>
            <person name="Han Y."/>
            <person name="Cheng Z."/>
            <person name="Li X."/>
            <person name="Lu J."/>
            <person name="Miao H."/>
            <person name="Kang H."/>
            <person name="Xie B."/>
            <person name="Gu X."/>
            <person name="Wang X."/>
            <person name="Du Y."/>
            <person name="Jin W."/>
            <person name="Huang S."/>
        </authorList>
    </citation>
    <scope>NUCLEOTIDE SEQUENCE [LARGE SCALE GENOMIC DNA]</scope>
    <source>
        <strain evidence="2">cv. 9930</strain>
    </source>
</reference>
<evidence type="ECO:0000313" key="2">
    <source>
        <dbReference type="Proteomes" id="UP000029981"/>
    </source>
</evidence>
<proteinExistence type="predicted"/>
<dbReference type="EMBL" id="CM002926">
    <property type="protein sequence ID" value="KGN50899.1"/>
    <property type="molecule type" value="Genomic_DNA"/>
</dbReference>
<gene>
    <name evidence="1" type="ORF">Csa_5G318400</name>
</gene>
<sequence length="114" mass="13129">MAFNALVVPDEAQFGWLAQDGSGEGWLERKTRAAWIEPNDLHVDNARLELNRRVMEMKVVDDLVRLDENVRTEGVGMEDDGWSFSASSDVRQMMVGVGRRLLLWLLLWRRKVNS</sequence>
<accession>A0A0A0KPU4</accession>
<reference evidence="1 2" key="4">
    <citation type="journal article" date="2011" name="BMC Genomics">
        <title>RNA-Seq improves annotation of protein-coding genes in the cucumber genome.</title>
        <authorList>
            <person name="Li Z."/>
            <person name="Zhang Z."/>
            <person name="Yan P."/>
            <person name="Huang S."/>
            <person name="Fei Z."/>
            <person name="Lin K."/>
        </authorList>
    </citation>
    <scope>NUCLEOTIDE SEQUENCE [LARGE SCALE GENOMIC DNA]</scope>
    <source>
        <strain evidence="2">cv. 9930</strain>
    </source>
</reference>
<organism evidence="1 2">
    <name type="scientific">Cucumis sativus</name>
    <name type="common">Cucumber</name>
    <dbReference type="NCBI Taxonomy" id="3659"/>
    <lineage>
        <taxon>Eukaryota</taxon>
        <taxon>Viridiplantae</taxon>
        <taxon>Streptophyta</taxon>
        <taxon>Embryophyta</taxon>
        <taxon>Tracheophyta</taxon>
        <taxon>Spermatophyta</taxon>
        <taxon>Magnoliopsida</taxon>
        <taxon>eudicotyledons</taxon>
        <taxon>Gunneridae</taxon>
        <taxon>Pentapetalae</taxon>
        <taxon>rosids</taxon>
        <taxon>fabids</taxon>
        <taxon>Cucurbitales</taxon>
        <taxon>Cucurbitaceae</taxon>
        <taxon>Benincaseae</taxon>
        <taxon>Cucumis</taxon>
    </lineage>
</organism>